<feature type="compositionally biased region" description="Basic and acidic residues" evidence="7">
    <location>
        <begin position="322"/>
        <end position="336"/>
    </location>
</feature>
<comment type="subcellular location">
    <subcellularLocation>
        <location evidence="1">Nucleus</location>
    </subcellularLocation>
</comment>
<reference evidence="9" key="1">
    <citation type="submission" date="2024-04" db="EMBL/GenBank/DDBJ databases">
        <authorList>
            <consortium name="Molecular Ecology Group"/>
        </authorList>
    </citation>
    <scope>NUCLEOTIDE SEQUENCE</scope>
</reference>
<dbReference type="CDD" id="cd17082">
    <property type="entry name" value="RAWUL_PCGF2_like"/>
    <property type="match status" value="1"/>
</dbReference>
<evidence type="ECO:0000256" key="4">
    <source>
        <dbReference type="ARBA" id="ARBA00022833"/>
    </source>
</evidence>
<feature type="compositionally biased region" description="Low complexity" evidence="7">
    <location>
        <begin position="519"/>
        <end position="536"/>
    </location>
</feature>
<feature type="region of interest" description="Disordered" evidence="7">
    <location>
        <begin position="711"/>
        <end position="774"/>
    </location>
</feature>
<feature type="region of interest" description="Disordered" evidence="7">
    <location>
        <begin position="144"/>
        <end position="174"/>
    </location>
</feature>
<dbReference type="Gene3D" id="3.30.40.10">
    <property type="entry name" value="Zinc/RING finger domain, C3HC4 (zinc finger)"/>
    <property type="match status" value="1"/>
</dbReference>
<feature type="region of interest" description="Disordered" evidence="7">
    <location>
        <begin position="253"/>
        <end position="303"/>
    </location>
</feature>
<feature type="region of interest" description="Disordered" evidence="7">
    <location>
        <begin position="593"/>
        <end position="629"/>
    </location>
</feature>
<feature type="region of interest" description="Disordered" evidence="7">
    <location>
        <begin position="1166"/>
        <end position="1358"/>
    </location>
</feature>
<gene>
    <name evidence="9" type="ORF">LPLAT_LOCUS5767</name>
</gene>
<keyword evidence="3 6" id="KW-0863">Zinc-finger</keyword>
<feature type="compositionally biased region" description="Polar residues" evidence="7">
    <location>
        <begin position="1275"/>
        <end position="1291"/>
    </location>
</feature>
<evidence type="ECO:0000259" key="8">
    <source>
        <dbReference type="PROSITE" id="PS50089"/>
    </source>
</evidence>
<feature type="region of interest" description="Disordered" evidence="7">
    <location>
        <begin position="802"/>
        <end position="829"/>
    </location>
</feature>
<feature type="compositionally biased region" description="Basic and acidic residues" evidence="7">
    <location>
        <begin position="1187"/>
        <end position="1200"/>
    </location>
</feature>
<feature type="compositionally biased region" description="Polar residues" evidence="7">
    <location>
        <begin position="272"/>
        <end position="303"/>
    </location>
</feature>
<feature type="region of interest" description="Disordered" evidence="7">
    <location>
        <begin position="1049"/>
        <end position="1093"/>
    </location>
</feature>
<keyword evidence="4" id="KW-0862">Zinc</keyword>
<dbReference type="PANTHER" id="PTHR10825:SF29">
    <property type="entry name" value="POLYCOMB GROUP RING FINGER PROTEIN 1"/>
    <property type="match status" value="1"/>
</dbReference>
<dbReference type="GO" id="GO:0000122">
    <property type="term" value="P:negative regulation of transcription by RNA polymerase II"/>
    <property type="evidence" value="ECO:0007669"/>
    <property type="project" value="TreeGrafter"/>
</dbReference>
<dbReference type="InterPro" id="IPR017907">
    <property type="entry name" value="Znf_RING_CS"/>
</dbReference>
<feature type="compositionally biased region" description="Polar residues" evidence="7">
    <location>
        <begin position="616"/>
        <end position="629"/>
    </location>
</feature>
<keyword evidence="2" id="KW-0479">Metal-binding</keyword>
<sequence>MAGIGKRMLLRDINQHLICLLCRGYLIDATTVVECLHSFCRSCILKHLSTSAQCPSCKHVLNKAKPNIKADKALQEIVYKLVPGLYHREMLKRREFYKKHPEHANLTTPEQRGEDVSGRLIFNPEDVVSLSLEYLPPEADPLDILSTNDADTNSNSSSVNNGGNTNNSNQNGSSRRYLQCPALVTIAHLKKFISMKYSVDVTRYTIEICHRRATLPENWTLMDVAYIYAWKRIAPMRFFYLVAQEQRLEAPLHQRPSTPGLGARECLPPNDVRSSSDINSNPVNQIPETSKSEVKSANGSDRTTSLAKNLNKIANNKVTTPVDRKPTVTDEKDEANKTTTMSATSSTLTTTSATLTTTSATTTILTTVTTNVSSPTTTTTMTTTTTTTTTCNDSNKQIKSPIKIMKHPDGKYEVLKNPSAPSIVTDIKSPTSPEFSVVNSNGVKITLKQCSPPQNSNAKKPKVISDVLLRCGQMEKDAPSSSALIQQLQQQQQDKDKFITTNPILPDKLEKQRRKVTFSVDRSSTSESKTSPTSASGTVPKTALKKPAEQQDKKQFLQGFQLTAREPSMPNDSKLIPTIRDIGATMNALKSLQKNNAKVEESSKKDTDEVKKKSNTENAGSNGNTIATNATVAKRNLSGTPASARTYAKLNDANGRAFNSGIGPNSTNIPSGNHAKMDVYTFSSDPPVLPAGAVKRKCPPGLPITELKRRRSPLVAQRQEANKRQNVSPHNSPHKLPRTSSAEHVIPTSRATSNITGDYGGSSSRVSNAKASTSPLLPNDTRDFLVDGYGLNIPASLSITLTSPKSPGTSGQFVETKDPSDNGRGKVALGKVNPSITLNDRSVDPRVLKALKTGQIRMPASPTKASKPTAATVAATTKQMTPPMTTDRSEKPTTNQQRTTTFAGKRKKEHELSRDILDLSGGKKNMDLHPLRIPQPVTKLNQNKTNKITGRDHMQPGSISDQGQVVTLMGGHRYYRAPPGSLTPAAHRVSDFALPPSRTPVYAPCLGSINRSSSDIASVFPSLSSLYALNQAPNLQQFQMDTARLKLPPRPVVESGGATSATSPGSGDNPANPGISGVPSSGKSHLAAQCAPVKPARSSVAPLAVPINKQQQPADKSANVNANVNANRTILGDSGKPPAFRNNEGHVSVDETPRLNVQKRFSLGVESTNNRFLPRNEDAKGQVTNETARDANAEPRKETINPDNSTQSQQQRQQQQNREAASPNIVSSTASPSPPPGGRNEGNTNHGDNNVNSSNGSNNATSSSTTKSVASEATCNKSPDSPDSSSITVECSSGTSSAKTTAMTTTAMTTTAMTTTTTDRETSTDATKTTTTTTTTTSDANPIVVDNDSTTTASDDRNKFPMKSEVSEIAKQLTSVQKTLLAVFPSNEWANNPIAAEHLGNFLKSLNATIKSEGNADESKGERTDRKGTEGNENR</sequence>
<dbReference type="InterPro" id="IPR013083">
    <property type="entry name" value="Znf_RING/FYVE/PHD"/>
</dbReference>
<evidence type="ECO:0000256" key="1">
    <source>
        <dbReference type="ARBA" id="ARBA00004123"/>
    </source>
</evidence>
<organism evidence="9 10">
    <name type="scientific">Lasius platythorax</name>
    <dbReference type="NCBI Taxonomy" id="488582"/>
    <lineage>
        <taxon>Eukaryota</taxon>
        <taxon>Metazoa</taxon>
        <taxon>Ecdysozoa</taxon>
        <taxon>Arthropoda</taxon>
        <taxon>Hexapoda</taxon>
        <taxon>Insecta</taxon>
        <taxon>Pterygota</taxon>
        <taxon>Neoptera</taxon>
        <taxon>Endopterygota</taxon>
        <taxon>Hymenoptera</taxon>
        <taxon>Apocrita</taxon>
        <taxon>Aculeata</taxon>
        <taxon>Formicoidea</taxon>
        <taxon>Formicidae</taxon>
        <taxon>Formicinae</taxon>
        <taxon>Lasius</taxon>
        <taxon>Lasius</taxon>
    </lineage>
</organism>
<dbReference type="Gene3D" id="3.10.20.90">
    <property type="entry name" value="Phosphatidylinositol 3-kinase Catalytic Subunit, Chain A, domain 1"/>
    <property type="match status" value="1"/>
</dbReference>
<name>A0AAV2NHJ9_9HYME</name>
<evidence type="ECO:0000256" key="3">
    <source>
        <dbReference type="ARBA" id="ARBA00022771"/>
    </source>
</evidence>
<feature type="compositionally biased region" description="Low complexity" evidence="7">
    <location>
        <begin position="1324"/>
        <end position="1340"/>
    </location>
</feature>
<keyword evidence="5" id="KW-0539">Nucleus</keyword>
<feature type="compositionally biased region" description="Polar residues" evidence="7">
    <location>
        <begin position="879"/>
        <end position="902"/>
    </location>
</feature>
<feature type="region of interest" description="Disordered" evidence="7">
    <location>
        <begin position="879"/>
        <end position="912"/>
    </location>
</feature>
<dbReference type="GO" id="GO:0035102">
    <property type="term" value="C:PRC1 complex"/>
    <property type="evidence" value="ECO:0007669"/>
    <property type="project" value="TreeGrafter"/>
</dbReference>
<dbReference type="PROSITE" id="PS00518">
    <property type="entry name" value="ZF_RING_1"/>
    <property type="match status" value="1"/>
</dbReference>
<evidence type="ECO:0000313" key="10">
    <source>
        <dbReference type="Proteomes" id="UP001497644"/>
    </source>
</evidence>
<feature type="compositionally biased region" description="Low complexity" evidence="7">
    <location>
        <begin position="146"/>
        <end position="174"/>
    </location>
</feature>
<dbReference type="Proteomes" id="UP001497644">
    <property type="component" value="Chromosome 2"/>
</dbReference>
<dbReference type="InterPro" id="IPR001841">
    <property type="entry name" value="Znf_RING"/>
</dbReference>
<feature type="compositionally biased region" description="Low complexity" evidence="7">
    <location>
        <begin position="372"/>
        <end position="390"/>
    </location>
</feature>
<proteinExistence type="predicted"/>
<feature type="compositionally biased region" description="Low complexity" evidence="7">
    <location>
        <begin position="1241"/>
        <end position="1274"/>
    </location>
</feature>
<evidence type="ECO:0000256" key="5">
    <source>
        <dbReference type="ARBA" id="ARBA00023242"/>
    </source>
</evidence>
<feature type="compositionally biased region" description="Low complexity" evidence="7">
    <location>
        <begin position="1055"/>
        <end position="1067"/>
    </location>
</feature>
<dbReference type="SUPFAM" id="SSF57850">
    <property type="entry name" value="RING/U-box"/>
    <property type="match status" value="1"/>
</dbReference>
<dbReference type="EMBL" id="OZ034825">
    <property type="protein sequence ID" value="CAL1679614.1"/>
    <property type="molecule type" value="Genomic_DNA"/>
</dbReference>
<feature type="domain" description="RING-type" evidence="8">
    <location>
        <begin position="19"/>
        <end position="58"/>
    </location>
</feature>
<dbReference type="Pfam" id="PF13923">
    <property type="entry name" value="zf-C3HC4_2"/>
    <property type="match status" value="1"/>
</dbReference>
<feature type="region of interest" description="Disordered" evidence="7">
    <location>
        <begin position="319"/>
        <end position="344"/>
    </location>
</feature>
<feature type="region of interest" description="Disordered" evidence="7">
    <location>
        <begin position="482"/>
        <end position="552"/>
    </location>
</feature>
<feature type="compositionally biased region" description="Basic and acidic residues" evidence="7">
    <location>
        <begin position="597"/>
        <end position="615"/>
    </location>
</feature>
<feature type="compositionally biased region" description="Polar residues" evidence="7">
    <location>
        <begin position="749"/>
        <end position="774"/>
    </location>
</feature>
<feature type="compositionally biased region" description="Basic and acidic residues" evidence="7">
    <location>
        <begin position="1417"/>
        <end position="1435"/>
    </location>
</feature>
<keyword evidence="10" id="KW-1185">Reference proteome</keyword>
<evidence type="ECO:0000313" key="9">
    <source>
        <dbReference type="EMBL" id="CAL1679614.1"/>
    </source>
</evidence>
<feature type="compositionally biased region" description="Low complexity" evidence="7">
    <location>
        <begin position="1292"/>
        <end position="1317"/>
    </location>
</feature>
<dbReference type="Pfam" id="PF16207">
    <property type="entry name" value="RAWUL"/>
    <property type="match status" value="1"/>
</dbReference>
<evidence type="ECO:0000256" key="2">
    <source>
        <dbReference type="ARBA" id="ARBA00022723"/>
    </source>
</evidence>
<feature type="compositionally biased region" description="Low complexity" evidence="7">
    <location>
        <begin position="1207"/>
        <end position="1216"/>
    </location>
</feature>
<evidence type="ECO:0000256" key="7">
    <source>
        <dbReference type="SAM" id="MobiDB-lite"/>
    </source>
</evidence>
<dbReference type="FunFam" id="3.30.40.10:FF:000033">
    <property type="entry name" value="Polycomb group RING finger protein 3"/>
    <property type="match status" value="1"/>
</dbReference>
<feature type="compositionally biased region" description="Basic and acidic residues" evidence="7">
    <location>
        <begin position="815"/>
        <end position="824"/>
    </location>
</feature>
<dbReference type="PANTHER" id="PTHR10825">
    <property type="entry name" value="RING FINGER DOMAIN-CONTAINING, POLYCOMB GROUP COMPONENT"/>
    <property type="match status" value="1"/>
</dbReference>
<accession>A0AAV2NHJ9</accession>
<evidence type="ECO:0000256" key="6">
    <source>
        <dbReference type="PROSITE-ProRule" id="PRU00175"/>
    </source>
</evidence>
<dbReference type="GO" id="GO:0008270">
    <property type="term" value="F:zinc ion binding"/>
    <property type="evidence" value="ECO:0007669"/>
    <property type="project" value="UniProtKB-KW"/>
</dbReference>
<protein>
    <recommendedName>
        <fullName evidence="8">RING-type domain-containing protein</fullName>
    </recommendedName>
</protein>
<feature type="region of interest" description="Disordered" evidence="7">
    <location>
        <begin position="1412"/>
        <end position="1435"/>
    </location>
</feature>
<dbReference type="GO" id="GO:1990841">
    <property type="term" value="F:promoter-specific chromatin binding"/>
    <property type="evidence" value="ECO:0007669"/>
    <property type="project" value="TreeGrafter"/>
</dbReference>
<feature type="compositionally biased region" description="Polar residues" evidence="7">
    <location>
        <begin position="802"/>
        <end position="813"/>
    </location>
</feature>
<dbReference type="InterPro" id="IPR032443">
    <property type="entry name" value="RAWUL"/>
</dbReference>
<dbReference type="PROSITE" id="PS50089">
    <property type="entry name" value="ZF_RING_2"/>
    <property type="match status" value="1"/>
</dbReference>
<dbReference type="SMART" id="SM00184">
    <property type="entry name" value="RING"/>
    <property type="match status" value="1"/>
</dbReference>
<feature type="region of interest" description="Disordered" evidence="7">
    <location>
        <begin position="372"/>
        <end position="392"/>
    </location>
</feature>